<dbReference type="PROSITE" id="PS50808">
    <property type="entry name" value="ZF_BED"/>
    <property type="match status" value="1"/>
</dbReference>
<keyword evidence="1" id="KW-0479">Metal-binding</keyword>
<dbReference type="GO" id="GO:0003677">
    <property type="term" value="F:DNA binding"/>
    <property type="evidence" value="ECO:0007669"/>
    <property type="project" value="InterPro"/>
</dbReference>
<evidence type="ECO:0000313" key="7">
    <source>
        <dbReference type="Proteomes" id="UP001160148"/>
    </source>
</evidence>
<dbReference type="InterPro" id="IPR003656">
    <property type="entry name" value="Znf_BED"/>
</dbReference>
<dbReference type="PANTHER" id="PTHR47501">
    <property type="entry name" value="TRANSPOSASE-RELATED"/>
    <property type="match status" value="1"/>
</dbReference>
<evidence type="ECO:0000256" key="2">
    <source>
        <dbReference type="ARBA" id="ARBA00022771"/>
    </source>
</evidence>
<reference evidence="6 7" key="1">
    <citation type="submission" date="2023-01" db="EMBL/GenBank/DDBJ databases">
        <authorList>
            <person name="Whitehead M."/>
        </authorList>
    </citation>
    <scope>NUCLEOTIDE SEQUENCE [LARGE SCALE GENOMIC DNA]</scope>
</reference>
<evidence type="ECO:0000256" key="4">
    <source>
        <dbReference type="PROSITE-ProRule" id="PRU00027"/>
    </source>
</evidence>
<proteinExistence type="predicted"/>
<evidence type="ECO:0000256" key="1">
    <source>
        <dbReference type="ARBA" id="ARBA00022723"/>
    </source>
</evidence>
<evidence type="ECO:0000313" key="6">
    <source>
        <dbReference type="EMBL" id="CAI6369827.1"/>
    </source>
</evidence>
<feature type="domain" description="BED-type" evidence="5">
    <location>
        <begin position="2"/>
        <end position="70"/>
    </location>
</feature>
<dbReference type="GO" id="GO:0008270">
    <property type="term" value="F:zinc ion binding"/>
    <property type="evidence" value="ECO:0007669"/>
    <property type="project" value="UniProtKB-KW"/>
</dbReference>
<dbReference type="EMBL" id="CARXXK010000075">
    <property type="protein sequence ID" value="CAI6369827.1"/>
    <property type="molecule type" value="Genomic_DNA"/>
</dbReference>
<gene>
    <name evidence="6" type="ORF">MEUPH1_LOCUS24019</name>
</gene>
<evidence type="ECO:0000256" key="3">
    <source>
        <dbReference type="ARBA" id="ARBA00022833"/>
    </source>
</evidence>
<name>A0AAV0XPQ7_9HEMI</name>
<comment type="caution">
    <text evidence="6">The sequence shown here is derived from an EMBL/GenBank/DDBJ whole genome shotgun (WGS) entry which is preliminary data.</text>
</comment>
<dbReference type="AlphaFoldDB" id="A0AAV0XPQ7"/>
<evidence type="ECO:0000259" key="5">
    <source>
        <dbReference type="PROSITE" id="PS50808"/>
    </source>
</evidence>
<keyword evidence="2 4" id="KW-0863">Zinc-finger</keyword>
<dbReference type="Proteomes" id="UP001160148">
    <property type="component" value="Unassembled WGS sequence"/>
</dbReference>
<accession>A0AAV0XPQ7</accession>
<keyword evidence="7" id="KW-1185">Reference proteome</keyword>
<dbReference type="PANTHER" id="PTHR47501:SF5">
    <property type="entry name" value="HAT C-TERMINAL DIMERISATION DOMAIN-CONTAINING PROTEIN"/>
    <property type="match status" value="1"/>
</dbReference>
<protein>
    <recommendedName>
        <fullName evidence="5">BED-type domain-containing protein</fullName>
    </recommendedName>
</protein>
<dbReference type="SUPFAM" id="SSF53098">
    <property type="entry name" value="Ribonuclease H-like"/>
    <property type="match status" value="1"/>
</dbReference>
<sequence length="622" mass="71473">MSEDHLKWPYLKTYFEQQLSTSDTTEKKSNFTFKCMLCMPKIKLISTSISSNSNLKTHIKHVHPSELITFNELGKRKSYNNNNCTQPKKQLKLSEVGKTVKNLSQTEFDKANLELIINTVSPFSLIEHPAFIKYCHLTSNKVPMSRRSLMRNVSSLFNDMIQQLKTELEKIEYVCITADCWSIFHRSYMGFTIHWLNPITLERNSRALACRRMLGRHTYDNIAEIIEKVLTEFDVQSKTTLIVTDNAANFVKAFKVFGANNEIDNSGNIEMCGIEIENDEILRTINITEILDGQTQNTNDVLDIKLPKHQRCAAHTLNLIATVDILEAEKDGPYKVLSRRVFAKCQSIFNKQNQSTQCADKIKEILGRYLITPNATRWNSFYDAIKCIVDHIDKMDTIFTAFQLTPFSGQRESSFLIEYCKVMKPIATGLDVLQAINKALNEFNNLNFCRPLVHALKNGLTKRFKNYMQSKTLQVSSALVPKFKLIWANPEDRNIIKQHVIDRVQFHFDQNTNLSSLSSSNLETNSEDEDDFFTFSNDEISVINSDFQTLVTNYLTNTNIKVPLDLTHELKKAYIEFNTAIPSSAPVERLFSAGGQLFDKRRGSISDNNFEMSLLLKYNKYF</sequence>
<organism evidence="6 7">
    <name type="scientific">Macrosiphum euphorbiae</name>
    <name type="common">potato aphid</name>
    <dbReference type="NCBI Taxonomy" id="13131"/>
    <lineage>
        <taxon>Eukaryota</taxon>
        <taxon>Metazoa</taxon>
        <taxon>Ecdysozoa</taxon>
        <taxon>Arthropoda</taxon>
        <taxon>Hexapoda</taxon>
        <taxon>Insecta</taxon>
        <taxon>Pterygota</taxon>
        <taxon>Neoptera</taxon>
        <taxon>Paraneoptera</taxon>
        <taxon>Hemiptera</taxon>
        <taxon>Sternorrhyncha</taxon>
        <taxon>Aphidomorpha</taxon>
        <taxon>Aphidoidea</taxon>
        <taxon>Aphididae</taxon>
        <taxon>Macrosiphini</taxon>
        <taxon>Macrosiphum</taxon>
    </lineage>
</organism>
<dbReference type="InterPro" id="IPR012337">
    <property type="entry name" value="RNaseH-like_sf"/>
</dbReference>
<keyword evidence="3" id="KW-0862">Zinc</keyword>